<reference evidence="2" key="1">
    <citation type="submission" date="2017-12" db="EMBL/GenBank/DDBJ databases">
        <title>Whole genome sequencing of Acidipropionibacterium jensenii strains JS279 and JS280.</title>
        <authorList>
            <person name="Deptula P."/>
            <person name="Laine P."/>
            <person name="Smolander O.-P."/>
            <person name="Paulin L."/>
            <person name="Auvinen P."/>
            <person name="Varmanen P."/>
        </authorList>
    </citation>
    <scope>NUCLEOTIDE SEQUENCE [LARGE SCALE GENOMIC DNA]</scope>
    <source>
        <strain evidence="2">JS280</strain>
    </source>
</reference>
<evidence type="ECO:0000313" key="1">
    <source>
        <dbReference type="EMBL" id="AZZ39941.1"/>
    </source>
</evidence>
<proteinExistence type="predicted"/>
<protein>
    <submittedName>
        <fullName evidence="1">Uncharacterized protein</fullName>
    </submittedName>
</protein>
<evidence type="ECO:0000313" key="2">
    <source>
        <dbReference type="Proteomes" id="UP000285875"/>
    </source>
</evidence>
<dbReference type="EMBL" id="CP025570">
    <property type="protein sequence ID" value="AZZ39941.1"/>
    <property type="molecule type" value="Genomic_DNA"/>
</dbReference>
<dbReference type="KEGG" id="aji:C0Z10_09455"/>
<organism evidence="1 2">
    <name type="scientific">Acidipropionibacterium jensenii</name>
    <dbReference type="NCBI Taxonomy" id="1749"/>
    <lineage>
        <taxon>Bacteria</taxon>
        <taxon>Bacillati</taxon>
        <taxon>Actinomycetota</taxon>
        <taxon>Actinomycetes</taxon>
        <taxon>Propionibacteriales</taxon>
        <taxon>Propionibacteriaceae</taxon>
        <taxon>Acidipropionibacterium</taxon>
    </lineage>
</organism>
<dbReference type="AlphaFoldDB" id="A0A3T0S0Y6"/>
<dbReference type="RefSeq" id="WP_097799208.1">
    <property type="nucleotide sequence ID" value="NZ_CP025570.1"/>
</dbReference>
<gene>
    <name evidence="1" type="ORF">C0Z10_09455</name>
</gene>
<sequence length="73" mass="7963">MSTTTKNPVIEARARLAVRTRFGAPAEELAVLRTELERTKVERAIRHLVDAAPPVSAERRAELANMLIGGGAR</sequence>
<accession>A0A3T0S0Y6</accession>
<dbReference type="Proteomes" id="UP000285875">
    <property type="component" value="Chromosome"/>
</dbReference>
<name>A0A3T0S0Y6_9ACTN</name>